<evidence type="ECO:0000256" key="2">
    <source>
        <dbReference type="HAMAP-Rule" id="MF_02087"/>
    </source>
</evidence>
<reference evidence="6 7" key="1">
    <citation type="submission" date="2016-01" db="EMBL/GenBank/DDBJ databases">
        <title>The new phylogeny of the genus Mycobacterium.</title>
        <authorList>
            <person name="Tarcisio F."/>
            <person name="Conor M."/>
            <person name="Antonella G."/>
            <person name="Elisabetta G."/>
            <person name="Giulia F.S."/>
            <person name="Sara T."/>
            <person name="Anna F."/>
            <person name="Clotilde B."/>
            <person name="Roberto B."/>
            <person name="Veronica D.S."/>
            <person name="Fabio R."/>
            <person name="Monica P."/>
            <person name="Olivier J."/>
            <person name="Enrico T."/>
            <person name="Nicola S."/>
        </authorList>
    </citation>
    <scope>NUCLEOTIDE SEQUENCE [LARGE SCALE GENOMIC DNA]</scope>
    <source>
        <strain evidence="6 7">DSM 44153</strain>
    </source>
</reference>
<comment type="similarity">
    <text evidence="2 4">Belongs to the pyridoxal phosphate-binding protein YggS/PROSC family.</text>
</comment>
<dbReference type="EMBL" id="LQPZ01000050">
    <property type="protein sequence ID" value="ORW99189.1"/>
    <property type="molecule type" value="Genomic_DNA"/>
</dbReference>
<comment type="cofactor">
    <cofactor evidence="3">
        <name>pyridoxal 5'-phosphate</name>
        <dbReference type="ChEBI" id="CHEBI:597326"/>
    </cofactor>
</comment>
<dbReference type="OrthoDB" id="9804072at2"/>
<name>A0A1X2EEI5_9MYCO</name>
<dbReference type="InterPro" id="IPR029066">
    <property type="entry name" value="PLP-binding_barrel"/>
</dbReference>
<dbReference type="HAMAP" id="MF_02087">
    <property type="entry name" value="PLP_homeostasis"/>
    <property type="match status" value="1"/>
</dbReference>
<dbReference type="SUPFAM" id="SSF51419">
    <property type="entry name" value="PLP-binding barrel"/>
    <property type="match status" value="1"/>
</dbReference>
<comment type="caution">
    <text evidence="6">The sequence shown here is derived from an EMBL/GenBank/DDBJ whole genome shotgun (WGS) entry which is preliminary data.</text>
</comment>
<accession>A0A1X2EEI5</accession>
<keyword evidence="7" id="KW-1185">Reference proteome</keyword>
<dbReference type="CDD" id="cd00635">
    <property type="entry name" value="PLPDE_III_YBL036c_like"/>
    <property type="match status" value="1"/>
</dbReference>
<feature type="modified residue" description="N6-(pyridoxal phosphate)lysine" evidence="2 3">
    <location>
        <position position="45"/>
    </location>
</feature>
<dbReference type="PIRSF" id="PIRSF004848">
    <property type="entry name" value="YBL036c_PLPDEIII"/>
    <property type="match status" value="1"/>
</dbReference>
<evidence type="ECO:0000313" key="6">
    <source>
        <dbReference type="EMBL" id="ORW99189.1"/>
    </source>
</evidence>
<protein>
    <recommendedName>
        <fullName evidence="2">Pyridoxal phosphate homeostasis protein</fullName>
        <shortName evidence="2">PLP homeostasis protein</shortName>
    </recommendedName>
</protein>
<organism evidence="6 7">
    <name type="scientific">Mycolicibacillus trivialis</name>
    <dbReference type="NCBI Taxonomy" id="1798"/>
    <lineage>
        <taxon>Bacteria</taxon>
        <taxon>Bacillati</taxon>
        <taxon>Actinomycetota</taxon>
        <taxon>Actinomycetes</taxon>
        <taxon>Mycobacteriales</taxon>
        <taxon>Mycobacteriaceae</taxon>
        <taxon>Mycolicibacillus</taxon>
    </lineage>
</organism>
<dbReference type="STRING" id="1798.AWC30_16855"/>
<dbReference type="RefSeq" id="WP_085111379.1">
    <property type="nucleotide sequence ID" value="NZ_JACKSN010000091.1"/>
</dbReference>
<keyword evidence="1 2" id="KW-0663">Pyridoxal phosphate</keyword>
<dbReference type="PANTHER" id="PTHR10146">
    <property type="entry name" value="PROLINE SYNTHETASE CO-TRANSCRIBED BACTERIAL HOMOLOG PROTEIN"/>
    <property type="match status" value="1"/>
</dbReference>
<evidence type="ECO:0000256" key="1">
    <source>
        <dbReference type="ARBA" id="ARBA00022898"/>
    </source>
</evidence>
<dbReference type="PANTHER" id="PTHR10146:SF14">
    <property type="entry name" value="PYRIDOXAL PHOSPHATE HOMEOSTASIS PROTEIN"/>
    <property type="match status" value="1"/>
</dbReference>
<dbReference type="InterPro" id="IPR011078">
    <property type="entry name" value="PyrdxlP_homeostasis"/>
</dbReference>
<gene>
    <name evidence="6" type="ORF">AWC30_16855</name>
</gene>
<dbReference type="Proteomes" id="UP000193090">
    <property type="component" value="Unassembled WGS sequence"/>
</dbReference>
<dbReference type="Gene3D" id="3.20.20.10">
    <property type="entry name" value="Alanine racemase"/>
    <property type="match status" value="1"/>
</dbReference>
<dbReference type="NCBIfam" id="TIGR00044">
    <property type="entry name" value="YggS family pyridoxal phosphate-dependent enzyme"/>
    <property type="match status" value="1"/>
</dbReference>
<evidence type="ECO:0000256" key="3">
    <source>
        <dbReference type="PIRSR" id="PIRSR004848-1"/>
    </source>
</evidence>
<dbReference type="AlphaFoldDB" id="A0A1X2EEI5"/>
<proteinExistence type="inferred from homology"/>
<comment type="function">
    <text evidence="2">Pyridoxal 5'-phosphate (PLP)-binding protein, which is involved in PLP homeostasis.</text>
</comment>
<evidence type="ECO:0000256" key="4">
    <source>
        <dbReference type="RuleBase" id="RU004514"/>
    </source>
</evidence>
<evidence type="ECO:0000259" key="5">
    <source>
        <dbReference type="Pfam" id="PF01168"/>
    </source>
</evidence>
<evidence type="ECO:0000313" key="7">
    <source>
        <dbReference type="Proteomes" id="UP000193090"/>
    </source>
</evidence>
<dbReference type="InterPro" id="IPR001608">
    <property type="entry name" value="Ala_racemase_N"/>
</dbReference>
<sequence length="251" mass="27827">MARSAADGTDETLEHRWNRVRERVAQVCHAAGRDPAEVRILPVTKTFGPPVVREAVALGLHRFGENKVQEIREKAEPLADCGIDWVMIGHLQTNKANLVARLAAEVQSLDRPKLAAALDRRLLREGRVIDVLVQVKTSDEPSKYGLPPEQLPGFLEQLSEYSSMRVRGLMTLAVHTTDPDTVRGCFRRLRELRDRSAADGHDLPELSMGMSGDFPLAIAEGATQVRIGTAIFGPRPYPDSYYWPERGGARG</sequence>
<feature type="domain" description="Alanine racemase N-terminal" evidence="5">
    <location>
        <begin position="20"/>
        <end position="236"/>
    </location>
</feature>
<dbReference type="Pfam" id="PF01168">
    <property type="entry name" value="Ala_racemase_N"/>
    <property type="match status" value="1"/>
</dbReference>
<dbReference type="GO" id="GO:0030170">
    <property type="term" value="F:pyridoxal phosphate binding"/>
    <property type="evidence" value="ECO:0007669"/>
    <property type="project" value="UniProtKB-UniRule"/>
</dbReference>